<dbReference type="InterPro" id="IPR000477">
    <property type="entry name" value="RT_dom"/>
</dbReference>
<dbReference type="CDD" id="cd01646">
    <property type="entry name" value="RT_Bac_retron_I"/>
    <property type="match status" value="1"/>
</dbReference>
<accession>A0ABR6VL34</accession>
<name>A0ABR6VL34_9FIRM</name>
<evidence type="ECO:0000313" key="2">
    <source>
        <dbReference type="EMBL" id="MBC3538000.1"/>
    </source>
</evidence>
<keyword evidence="2" id="KW-0695">RNA-directed DNA polymerase</keyword>
<keyword evidence="2" id="KW-0548">Nucleotidyltransferase</keyword>
<evidence type="ECO:0000313" key="3">
    <source>
        <dbReference type="Proteomes" id="UP000606870"/>
    </source>
</evidence>
<reference evidence="2 3" key="1">
    <citation type="submission" date="2020-08" db="EMBL/GenBank/DDBJ databases">
        <authorList>
            <person name="Liu C."/>
            <person name="Sun Q."/>
        </authorList>
    </citation>
    <scope>NUCLEOTIDE SEQUENCE [LARGE SCALE GENOMIC DNA]</scope>
    <source>
        <strain evidence="2 3">NSJ-59</strain>
    </source>
</reference>
<organism evidence="2 3">
    <name type="scientific">Megasphaera hominis</name>
    <dbReference type="NCBI Taxonomy" id="159836"/>
    <lineage>
        <taxon>Bacteria</taxon>
        <taxon>Bacillati</taxon>
        <taxon>Bacillota</taxon>
        <taxon>Negativicutes</taxon>
        <taxon>Veillonellales</taxon>
        <taxon>Veillonellaceae</taxon>
        <taxon>Megasphaera</taxon>
    </lineage>
</organism>
<gene>
    <name evidence="2" type="ORF">H8J70_12195</name>
</gene>
<dbReference type="Proteomes" id="UP000606870">
    <property type="component" value="Unassembled WGS sequence"/>
</dbReference>
<dbReference type="EMBL" id="JACOGK010000062">
    <property type="protein sequence ID" value="MBC3538000.1"/>
    <property type="molecule type" value="Genomic_DNA"/>
</dbReference>
<keyword evidence="3" id="KW-1185">Reference proteome</keyword>
<comment type="caution">
    <text evidence="2">The sequence shown here is derived from an EMBL/GenBank/DDBJ whole genome shotgun (WGS) entry which is preliminary data.</text>
</comment>
<dbReference type="Pfam" id="PF00078">
    <property type="entry name" value="RVT_1"/>
    <property type="match status" value="1"/>
</dbReference>
<dbReference type="PROSITE" id="PS50878">
    <property type="entry name" value="RT_POL"/>
    <property type="match status" value="1"/>
</dbReference>
<evidence type="ECO:0000259" key="1">
    <source>
        <dbReference type="PROSITE" id="PS50878"/>
    </source>
</evidence>
<keyword evidence="2" id="KW-0808">Transferase</keyword>
<proteinExistence type="predicted"/>
<protein>
    <submittedName>
        <fullName evidence="2">RNA-directed DNA polymerase</fullName>
    </submittedName>
</protein>
<feature type="domain" description="Reverse transcriptase" evidence="1">
    <location>
        <begin position="1"/>
        <end position="350"/>
    </location>
</feature>
<dbReference type="RefSeq" id="WP_186504566.1">
    <property type="nucleotide sequence ID" value="NZ_JACOGK010000062.1"/>
</dbReference>
<dbReference type="GO" id="GO:0003964">
    <property type="term" value="F:RNA-directed DNA polymerase activity"/>
    <property type="evidence" value="ECO:0007669"/>
    <property type="project" value="UniProtKB-KW"/>
</dbReference>
<sequence length="550" mass="65043">MELQGMERNKLDFILTDLLPVELSNLFSFYEFYSYLSTKRSHRVLQDILATLKASRVKGDKVLFTNGWASCPLRYKIIKGTDSMRKMSVIHPYAALNIYFFIECYQKDILNYFEKKHDFSLRYHQKNKQLYYKARSKNVTAYFQKQIKSTGKSIIQQAGNYFYVGPYMSINAFTGSDQWRTCNFNFRYYARTDFKACFDSIYTHAFSWIIEKNSLDSKDAKNSHLALVIDRLMQNINGHISNGIVVGPEFSRMIAEILLEHVDKEVKHSLLQDGIKTKRDYRIYRYVDDIFIFANETRSIDRILETYREISEKYLLHLNELKLVKGTTPCLPKDWLQPTRQLSEMIGNYFYHGNHADFLKLDVAKQHVVGKNYIHIDTIKDGINVLMQTYLNDRRTIVSYLLSTLLNNISKKKTGYRLFKKDKGTKNERKHNINSALLILDMALYIYAYFPSFDQTQKVISIISYMDSEIKFRKKDDDEIYNQTLMELNNKFNKYSFIFRNANLFDICDWFPFFREYQMTFNVETENALLKKASELDDLNRSPSSRQSKK</sequence>